<sequence>MTSQENQNNSAKRYSFKNWFHTSMTLVHPQWEFIEFDETFFAYWGQHMLMVEFEDCLMENRRFRIASELANLPMEEIYYLAPNMVPMLQRTLPSSRFMTCFKSEILVSEKIIRLNDSFVIFWGHELTINKFKLIDPRQKKHDVGIQKLDNGDFTIHEGVLEICQYYNLKENKAIHMNYVDKDTFLFKVFSAEAIEIDYTSQLVSSNNSECVSSNDAKSSNDGGYDPVDFYHLMSKCLSSNDAKSSSLYLDSEFAGKALVKQRKRYLLVNAEDFCNENGFKEGTMIQLGVDRDLSMYIHVMEIKI</sequence>
<dbReference type="AlphaFoldDB" id="A0A4D6KZB1"/>
<reference evidence="1 2" key="1">
    <citation type="submission" date="2019-04" db="EMBL/GenBank/DDBJ databases">
        <title>An improved genome assembly and genetic linkage map for asparagus bean, Vigna unguiculata ssp. sesquipedialis.</title>
        <authorList>
            <person name="Xia Q."/>
            <person name="Zhang R."/>
            <person name="Dong Y."/>
        </authorList>
    </citation>
    <scope>NUCLEOTIDE SEQUENCE [LARGE SCALE GENOMIC DNA]</scope>
    <source>
        <tissue evidence="1">Leaf</tissue>
    </source>
</reference>
<organism evidence="1 2">
    <name type="scientific">Vigna unguiculata</name>
    <name type="common">Cowpea</name>
    <dbReference type="NCBI Taxonomy" id="3917"/>
    <lineage>
        <taxon>Eukaryota</taxon>
        <taxon>Viridiplantae</taxon>
        <taxon>Streptophyta</taxon>
        <taxon>Embryophyta</taxon>
        <taxon>Tracheophyta</taxon>
        <taxon>Spermatophyta</taxon>
        <taxon>Magnoliopsida</taxon>
        <taxon>eudicotyledons</taxon>
        <taxon>Gunneridae</taxon>
        <taxon>Pentapetalae</taxon>
        <taxon>rosids</taxon>
        <taxon>fabids</taxon>
        <taxon>Fabales</taxon>
        <taxon>Fabaceae</taxon>
        <taxon>Papilionoideae</taxon>
        <taxon>50 kb inversion clade</taxon>
        <taxon>NPAAA clade</taxon>
        <taxon>indigoferoid/millettioid clade</taxon>
        <taxon>Phaseoleae</taxon>
        <taxon>Vigna</taxon>
    </lineage>
</organism>
<evidence type="ECO:0000313" key="2">
    <source>
        <dbReference type="Proteomes" id="UP000501690"/>
    </source>
</evidence>
<name>A0A4D6KZB1_VIGUN</name>
<proteinExistence type="predicted"/>
<dbReference type="Proteomes" id="UP000501690">
    <property type="component" value="Linkage Group LG2"/>
</dbReference>
<dbReference type="EMBL" id="CP039346">
    <property type="protein sequence ID" value="QCD81887.1"/>
    <property type="molecule type" value="Genomic_DNA"/>
</dbReference>
<gene>
    <name evidence="1" type="ORF">DEO72_LG2g2217</name>
</gene>
<protein>
    <recommendedName>
        <fullName evidence="3">TF-B3 domain-containing protein</fullName>
    </recommendedName>
</protein>
<keyword evidence="2" id="KW-1185">Reference proteome</keyword>
<accession>A0A4D6KZB1</accession>
<evidence type="ECO:0000313" key="1">
    <source>
        <dbReference type="EMBL" id="QCD81887.1"/>
    </source>
</evidence>
<evidence type="ECO:0008006" key="3">
    <source>
        <dbReference type="Google" id="ProtNLM"/>
    </source>
</evidence>